<feature type="compositionally biased region" description="Low complexity" evidence="1">
    <location>
        <begin position="70"/>
        <end position="83"/>
    </location>
</feature>
<dbReference type="RefSeq" id="XP_014146717.1">
    <property type="nucleotide sequence ID" value="XM_014291242.1"/>
</dbReference>
<feature type="compositionally biased region" description="Polar residues" evidence="1">
    <location>
        <begin position="106"/>
        <end position="147"/>
    </location>
</feature>
<accession>A0A0L0F7X0</accession>
<proteinExistence type="predicted"/>
<organism evidence="2 3">
    <name type="scientific">Sphaeroforma arctica JP610</name>
    <dbReference type="NCBI Taxonomy" id="667725"/>
    <lineage>
        <taxon>Eukaryota</taxon>
        <taxon>Ichthyosporea</taxon>
        <taxon>Ichthyophonida</taxon>
        <taxon>Sphaeroforma</taxon>
    </lineage>
</organism>
<feature type="non-terminal residue" evidence="2">
    <location>
        <position position="1"/>
    </location>
</feature>
<evidence type="ECO:0000313" key="3">
    <source>
        <dbReference type="Proteomes" id="UP000054560"/>
    </source>
</evidence>
<dbReference type="AlphaFoldDB" id="A0A0L0F7X0"/>
<dbReference type="GeneID" id="25915127"/>
<feature type="compositionally biased region" description="Low complexity" evidence="1">
    <location>
        <begin position="10"/>
        <end position="21"/>
    </location>
</feature>
<gene>
    <name evidence="2" type="ORF">SARC_14623</name>
</gene>
<feature type="region of interest" description="Disordered" evidence="1">
    <location>
        <begin position="1"/>
        <end position="21"/>
    </location>
</feature>
<feature type="region of interest" description="Disordered" evidence="1">
    <location>
        <begin position="59"/>
        <end position="147"/>
    </location>
</feature>
<evidence type="ECO:0000256" key="1">
    <source>
        <dbReference type="SAM" id="MobiDB-lite"/>
    </source>
</evidence>
<evidence type="ECO:0000313" key="2">
    <source>
        <dbReference type="EMBL" id="KNC72815.1"/>
    </source>
</evidence>
<keyword evidence="3" id="KW-1185">Reference proteome</keyword>
<sequence length="147" mass="15088">LHSKARRAHSGSSLPGSDSDLSVQSACDLIDLASGSRKISLAEPSNLSSVGVASTDEWKGLGKDLEGGPSLTSQNLGNLNNNSGPDRNATRSQSNVLLRPIPSGDIGSQSTTSDASNDSKTKLNPKNNTLQGVTSVPTLSSTINSSQ</sequence>
<name>A0A0L0F7X0_9EUKA</name>
<reference evidence="2 3" key="1">
    <citation type="submission" date="2011-02" db="EMBL/GenBank/DDBJ databases">
        <title>The Genome Sequence of Sphaeroforma arctica JP610.</title>
        <authorList>
            <consortium name="The Broad Institute Genome Sequencing Platform"/>
            <person name="Russ C."/>
            <person name="Cuomo C."/>
            <person name="Young S.K."/>
            <person name="Zeng Q."/>
            <person name="Gargeya S."/>
            <person name="Alvarado L."/>
            <person name="Berlin A."/>
            <person name="Chapman S.B."/>
            <person name="Chen Z."/>
            <person name="Freedman E."/>
            <person name="Gellesch M."/>
            <person name="Goldberg J."/>
            <person name="Griggs A."/>
            <person name="Gujja S."/>
            <person name="Heilman E."/>
            <person name="Heiman D."/>
            <person name="Howarth C."/>
            <person name="Mehta T."/>
            <person name="Neiman D."/>
            <person name="Pearson M."/>
            <person name="Roberts A."/>
            <person name="Saif S."/>
            <person name="Shea T."/>
            <person name="Shenoy N."/>
            <person name="Sisk P."/>
            <person name="Stolte C."/>
            <person name="Sykes S."/>
            <person name="White J."/>
            <person name="Yandava C."/>
            <person name="Burger G."/>
            <person name="Gray M.W."/>
            <person name="Holland P.W.H."/>
            <person name="King N."/>
            <person name="Lang F.B.F."/>
            <person name="Roger A.J."/>
            <person name="Ruiz-Trillo I."/>
            <person name="Haas B."/>
            <person name="Nusbaum C."/>
            <person name="Birren B."/>
        </authorList>
    </citation>
    <scope>NUCLEOTIDE SEQUENCE [LARGE SCALE GENOMIC DNA]</scope>
    <source>
        <strain evidence="2 3">JP610</strain>
    </source>
</reference>
<feature type="non-terminal residue" evidence="2">
    <location>
        <position position="147"/>
    </location>
</feature>
<dbReference type="EMBL" id="KQ246469">
    <property type="protein sequence ID" value="KNC72815.1"/>
    <property type="molecule type" value="Genomic_DNA"/>
</dbReference>
<dbReference type="Proteomes" id="UP000054560">
    <property type="component" value="Unassembled WGS sequence"/>
</dbReference>
<protein>
    <submittedName>
        <fullName evidence="2">Uncharacterized protein</fullName>
    </submittedName>
</protein>